<keyword evidence="10" id="KW-0413">Isomerase</keyword>
<dbReference type="EC" id="1.1.1.35" evidence="17"/>
<dbReference type="PROSITE" id="PS00166">
    <property type="entry name" value="ENOYL_COA_HYDRATASE"/>
    <property type="match status" value="1"/>
</dbReference>
<organism evidence="17 18">
    <name type="scientific">Novosphingobium capsulatum</name>
    <dbReference type="NCBI Taxonomy" id="13688"/>
    <lineage>
        <taxon>Bacteria</taxon>
        <taxon>Pseudomonadati</taxon>
        <taxon>Pseudomonadota</taxon>
        <taxon>Alphaproteobacteria</taxon>
        <taxon>Sphingomonadales</taxon>
        <taxon>Sphingomonadaceae</taxon>
        <taxon>Novosphingobium</taxon>
    </lineage>
</organism>
<keyword evidence="7" id="KW-0520">NAD</keyword>
<evidence type="ECO:0000259" key="16">
    <source>
        <dbReference type="Pfam" id="PF02737"/>
    </source>
</evidence>
<protein>
    <submittedName>
        <fullName evidence="17">3-hydroxyacyl-CoA dehydrogenase</fullName>
        <ecNumber evidence="17">1.1.1.35</ecNumber>
    </submittedName>
</protein>
<proteinExistence type="inferred from homology"/>
<dbReference type="Pfam" id="PF02737">
    <property type="entry name" value="3HCDH_N"/>
    <property type="match status" value="1"/>
</dbReference>
<comment type="subcellular location">
    <subcellularLocation>
        <location evidence="1">Peroxisome</location>
    </subcellularLocation>
</comment>
<feature type="domain" description="3-hydroxyacyl-CoA dehydrogenase C-terminal" evidence="15">
    <location>
        <begin position="479"/>
        <end position="564"/>
    </location>
</feature>
<accession>A0ABU1MPD4</accession>
<dbReference type="RefSeq" id="WP_309805860.1">
    <property type="nucleotide sequence ID" value="NZ_JAVDRD010000008.1"/>
</dbReference>
<keyword evidence="5" id="KW-0442">Lipid degradation</keyword>
<dbReference type="SUPFAM" id="SSF48179">
    <property type="entry name" value="6-phosphogluconate dehydrogenase C-terminal domain-like"/>
    <property type="match status" value="2"/>
</dbReference>
<dbReference type="InterPro" id="IPR001753">
    <property type="entry name" value="Enoyl-CoA_hydra/iso"/>
</dbReference>
<dbReference type="Pfam" id="PF00725">
    <property type="entry name" value="3HCDH"/>
    <property type="match status" value="1"/>
</dbReference>
<gene>
    <name evidence="17" type="ORF">J2792_003093</name>
</gene>
<dbReference type="InterPro" id="IPR008927">
    <property type="entry name" value="6-PGluconate_DH-like_C_sf"/>
</dbReference>
<comment type="catalytic activity">
    <reaction evidence="13">
        <text>a (3S)-3-hydroxyacyl-CoA + NAD(+) = a 3-oxoacyl-CoA + NADH + H(+)</text>
        <dbReference type="Rhea" id="RHEA:22432"/>
        <dbReference type="ChEBI" id="CHEBI:15378"/>
        <dbReference type="ChEBI" id="CHEBI:57318"/>
        <dbReference type="ChEBI" id="CHEBI:57540"/>
        <dbReference type="ChEBI" id="CHEBI:57945"/>
        <dbReference type="ChEBI" id="CHEBI:90726"/>
        <dbReference type="EC" id="1.1.1.35"/>
    </reaction>
</comment>
<feature type="domain" description="3-hydroxyacyl-CoA dehydrogenase NAD binding" evidence="16">
    <location>
        <begin position="298"/>
        <end position="473"/>
    </location>
</feature>
<evidence type="ECO:0000256" key="1">
    <source>
        <dbReference type="ARBA" id="ARBA00004275"/>
    </source>
</evidence>
<keyword evidence="18" id="KW-1185">Reference proteome</keyword>
<comment type="pathway">
    <text evidence="2">Lipid metabolism; fatty acid beta-oxidation.</text>
</comment>
<sequence length="686" mass="71971">MTNPLCTLTHQDGVAVLAIDSPPVNALGQAVRQAIHETMGKALADPAVTAVVILCAGRTFFAGADITEFGKPFAAPGLHDMFDRFDGASKPIVAAIHGTALGGGLELALACHYRVAVPTAKLGLPEVALGLLPGAGGTQRAPRLIGVAHALDLIVGGKPVGAAQALRIGLIDRVLEGQDMRAEAVAYARELVASGAPLRRTRDLPADLTPQEAAATIADYRARNAKSFVGFKAPGNIVRAIEAATDRPFEAGLTREWELFDELMASPESAAQRHIFFAERAAAKVPVARDCGEVAIASVAVVGAGTMGSGITLAFLNAGFPVTMIDVNPAALERGAAHVRATLEALASKGRITPSVRDARLAAFATAAALDAVAQVDLVVEAVFERLDLKQQVFRQIDALAKPGAVLASNTSFLDLDAIAAVTARPADVVGLHFFAPANIMRLLEVVRGARTSDRVIQTAMTLGRKLGKVAVLSGVCDGFIANRAMARRSEAADRLLEQGVMPWDVDAAMVGYGFPMGPFQMMDLVGLDVIGWDKENTAGRTVQEVLCEAGRLGQKSGSGYYDYDAQRRGTPSAFAEATIRDFAARSGQPAPTLSAQDIIERLLFPVVNEGAKLLEEGIALRASDIDMALVAGYAWPVYTGGPMIWGDHCGLVRIVAALDEQIAQGAPITVSNLLRTKAAAGETFL</sequence>
<evidence type="ECO:0000256" key="10">
    <source>
        <dbReference type="ARBA" id="ARBA00023235"/>
    </source>
</evidence>
<evidence type="ECO:0000256" key="5">
    <source>
        <dbReference type="ARBA" id="ARBA00022963"/>
    </source>
</evidence>
<dbReference type="InterPro" id="IPR036291">
    <property type="entry name" value="NAD(P)-bd_dom_sf"/>
</dbReference>
<keyword evidence="4" id="KW-0276">Fatty acid metabolism</keyword>
<dbReference type="InterPro" id="IPR018376">
    <property type="entry name" value="Enoyl-CoA_hyd/isom_CS"/>
</dbReference>
<dbReference type="EMBL" id="JAVDRD010000008">
    <property type="protein sequence ID" value="MDR6512210.1"/>
    <property type="molecule type" value="Genomic_DNA"/>
</dbReference>
<evidence type="ECO:0000256" key="4">
    <source>
        <dbReference type="ARBA" id="ARBA00022832"/>
    </source>
</evidence>
<dbReference type="CDD" id="cd06558">
    <property type="entry name" value="crotonase-like"/>
    <property type="match status" value="1"/>
</dbReference>
<evidence type="ECO:0000256" key="12">
    <source>
        <dbReference type="ARBA" id="ARBA00023268"/>
    </source>
</evidence>
<dbReference type="InterPro" id="IPR006108">
    <property type="entry name" value="3HC_DH_C"/>
</dbReference>
<dbReference type="Gene3D" id="3.40.50.720">
    <property type="entry name" value="NAD(P)-binding Rossmann-like Domain"/>
    <property type="match status" value="1"/>
</dbReference>
<dbReference type="Gene3D" id="1.10.1040.50">
    <property type="match status" value="1"/>
</dbReference>
<keyword evidence="12" id="KW-0511">Multifunctional enzyme</keyword>
<keyword evidence="8" id="KW-0443">Lipid metabolism</keyword>
<evidence type="ECO:0000313" key="17">
    <source>
        <dbReference type="EMBL" id="MDR6512210.1"/>
    </source>
</evidence>
<comment type="caution">
    <text evidence="17">The sequence shown here is derived from an EMBL/GenBank/DDBJ whole genome shotgun (WGS) entry which is preliminary data.</text>
</comment>
<evidence type="ECO:0000256" key="8">
    <source>
        <dbReference type="ARBA" id="ARBA00023098"/>
    </source>
</evidence>
<dbReference type="Proteomes" id="UP001184150">
    <property type="component" value="Unassembled WGS sequence"/>
</dbReference>
<dbReference type="Pfam" id="PF00378">
    <property type="entry name" value="ECH_1"/>
    <property type="match status" value="1"/>
</dbReference>
<dbReference type="InterPro" id="IPR006176">
    <property type="entry name" value="3-OHacyl-CoA_DH_NAD-bd"/>
</dbReference>
<evidence type="ECO:0000256" key="2">
    <source>
        <dbReference type="ARBA" id="ARBA00005005"/>
    </source>
</evidence>
<evidence type="ECO:0000313" key="18">
    <source>
        <dbReference type="Proteomes" id="UP001184150"/>
    </source>
</evidence>
<name>A0ABU1MPD4_9SPHN</name>
<keyword evidence="11" id="KW-0456">Lyase</keyword>
<dbReference type="PANTHER" id="PTHR23309">
    <property type="entry name" value="3-HYDROXYACYL-COA DEHYROGENASE"/>
    <property type="match status" value="1"/>
</dbReference>
<evidence type="ECO:0000256" key="3">
    <source>
        <dbReference type="ARBA" id="ARBA00008750"/>
    </source>
</evidence>
<evidence type="ECO:0000259" key="15">
    <source>
        <dbReference type="Pfam" id="PF00725"/>
    </source>
</evidence>
<evidence type="ECO:0000256" key="7">
    <source>
        <dbReference type="ARBA" id="ARBA00023027"/>
    </source>
</evidence>
<reference evidence="17 18" key="1">
    <citation type="submission" date="2023-07" db="EMBL/GenBank/DDBJ databases">
        <title>Sorghum-associated microbial communities from plants grown in Nebraska, USA.</title>
        <authorList>
            <person name="Schachtman D."/>
        </authorList>
    </citation>
    <scope>NUCLEOTIDE SEQUENCE [LARGE SCALE GENOMIC DNA]</scope>
    <source>
        <strain evidence="17 18">DS1027</strain>
    </source>
</reference>
<dbReference type="InterPro" id="IPR029045">
    <property type="entry name" value="ClpP/crotonase-like_dom_sf"/>
</dbReference>
<evidence type="ECO:0000256" key="14">
    <source>
        <dbReference type="RuleBase" id="RU003707"/>
    </source>
</evidence>
<comment type="similarity">
    <text evidence="3">In the N-terminal section; belongs to the enoyl-CoA hydratase/isomerase family.</text>
</comment>
<evidence type="ECO:0000256" key="11">
    <source>
        <dbReference type="ARBA" id="ARBA00023239"/>
    </source>
</evidence>
<keyword evidence="6 17" id="KW-0560">Oxidoreductase</keyword>
<evidence type="ECO:0000256" key="13">
    <source>
        <dbReference type="ARBA" id="ARBA00049556"/>
    </source>
</evidence>
<evidence type="ECO:0000256" key="9">
    <source>
        <dbReference type="ARBA" id="ARBA00023140"/>
    </source>
</evidence>
<comment type="similarity">
    <text evidence="14">Belongs to the enoyl-CoA hydratase/isomerase family.</text>
</comment>
<dbReference type="GO" id="GO:0003857">
    <property type="term" value="F:(3S)-3-hydroxyacyl-CoA dehydrogenase (NAD+) activity"/>
    <property type="evidence" value="ECO:0007669"/>
    <property type="project" value="UniProtKB-EC"/>
</dbReference>
<evidence type="ECO:0000256" key="6">
    <source>
        <dbReference type="ARBA" id="ARBA00023002"/>
    </source>
</evidence>
<dbReference type="SUPFAM" id="SSF51735">
    <property type="entry name" value="NAD(P)-binding Rossmann-fold domains"/>
    <property type="match status" value="1"/>
</dbReference>
<keyword evidence="9" id="KW-0576">Peroxisome</keyword>
<dbReference type="Gene3D" id="3.90.226.10">
    <property type="entry name" value="2-enoyl-CoA Hydratase, Chain A, domain 1"/>
    <property type="match status" value="1"/>
</dbReference>
<dbReference type="SUPFAM" id="SSF52096">
    <property type="entry name" value="ClpP/crotonase"/>
    <property type="match status" value="1"/>
</dbReference>